<dbReference type="HOGENOM" id="CLU_506361_0_0_1"/>
<keyword evidence="2" id="KW-1185">Reference proteome</keyword>
<evidence type="ECO:0000313" key="1">
    <source>
        <dbReference type="EMBL" id="EXX75038.1"/>
    </source>
</evidence>
<protein>
    <recommendedName>
        <fullName evidence="3">RanBP2-type domain-containing protein</fullName>
    </recommendedName>
</protein>
<gene>
    <name evidence="1" type="ORF">RirG_045410</name>
</gene>
<accession>A0A015N762</accession>
<sequence>MDQNSPKKKQKQILVKLKSWTKKLVTTTKSNTPTDDDNESTNEQIVWNDKIPKITQNTLDDNGLSSKRNSRNLIWLPENIEASGTLNSENTKSLTMLSTIEGHKTSKFKSSKYEKLNSSRRNSLFGITTRLSSRLSRISITTNFNNNNNNNNHNNHNDKYHYHQPKITLPELIEDSFNFDFIFDDFDQLCKNDDQSTNDLEDLEDLNEIKNNWNESNDLTVDLEENENKLESIHEELYNAFPIIEEKSFEEIDENIDEKIKIFPESISSTSSLIFQPILSSSIHLSSNSSNPSPSSSTEIQIRRISFIEVECFNCTFMNHPTRTICDSCNVRLPGPSGRSSQYSVPNNKSKSIISESNFPLLTRTQMILLKKSDNDYITVKKMFYSEIPRGVIKGIIRLDMPSKLIKLHEKYKNKVAKLAGKNVDDVTYSMFHGTTTSTGCDPDRFLERNYPLSEKSFCKKGCGMCGIIQNGNRKKFSKHNKKMWFANSALISRDYTDGNHHTKVMFVVDIVAQEHNYILVVNKNKATLPRFMILFDS</sequence>
<reference evidence="1 2" key="1">
    <citation type="submission" date="2014-02" db="EMBL/GenBank/DDBJ databases">
        <title>Single nucleus genome sequencing reveals high similarity among nuclei of an endomycorrhizal fungus.</title>
        <authorList>
            <person name="Lin K."/>
            <person name="Geurts R."/>
            <person name="Zhang Z."/>
            <person name="Limpens E."/>
            <person name="Saunders D.G."/>
            <person name="Mu D."/>
            <person name="Pang E."/>
            <person name="Cao H."/>
            <person name="Cha H."/>
            <person name="Lin T."/>
            <person name="Zhou Q."/>
            <person name="Shang Y."/>
            <person name="Li Y."/>
            <person name="Ivanov S."/>
            <person name="Sharma T."/>
            <person name="Velzen R.V."/>
            <person name="Ruijter N.D."/>
            <person name="Aanen D.K."/>
            <person name="Win J."/>
            <person name="Kamoun S."/>
            <person name="Bisseling T."/>
            <person name="Huang S."/>
        </authorList>
    </citation>
    <scope>NUCLEOTIDE SEQUENCE [LARGE SCALE GENOMIC DNA]</scope>
    <source>
        <strain evidence="2">DAOM197198w</strain>
    </source>
</reference>
<dbReference type="OrthoDB" id="2503928at2759"/>
<organism evidence="1 2">
    <name type="scientific">Rhizophagus irregularis (strain DAOM 197198w)</name>
    <name type="common">Glomus intraradices</name>
    <dbReference type="NCBI Taxonomy" id="1432141"/>
    <lineage>
        <taxon>Eukaryota</taxon>
        <taxon>Fungi</taxon>
        <taxon>Fungi incertae sedis</taxon>
        <taxon>Mucoromycota</taxon>
        <taxon>Glomeromycotina</taxon>
        <taxon>Glomeromycetes</taxon>
        <taxon>Glomerales</taxon>
        <taxon>Glomeraceae</taxon>
        <taxon>Rhizophagus</taxon>
    </lineage>
</organism>
<name>A0A015N762_RHIIW</name>
<dbReference type="AlphaFoldDB" id="A0A015N762"/>
<dbReference type="Proteomes" id="UP000022910">
    <property type="component" value="Unassembled WGS sequence"/>
</dbReference>
<comment type="caution">
    <text evidence="1">The sequence shown here is derived from an EMBL/GenBank/DDBJ whole genome shotgun (WGS) entry which is preliminary data.</text>
</comment>
<evidence type="ECO:0008006" key="3">
    <source>
        <dbReference type="Google" id="ProtNLM"/>
    </source>
</evidence>
<dbReference type="Gene3D" id="3.90.228.10">
    <property type="match status" value="1"/>
</dbReference>
<evidence type="ECO:0000313" key="2">
    <source>
        <dbReference type="Proteomes" id="UP000022910"/>
    </source>
</evidence>
<proteinExistence type="predicted"/>
<dbReference type="EMBL" id="JEMT01012616">
    <property type="protein sequence ID" value="EXX75038.1"/>
    <property type="molecule type" value="Genomic_DNA"/>
</dbReference>